<name>A0ABS8EGL9_9ACTN</name>
<keyword evidence="1" id="KW-1133">Transmembrane helix</keyword>
<feature type="transmembrane region" description="Helical" evidence="1">
    <location>
        <begin position="93"/>
        <end position="113"/>
    </location>
</feature>
<gene>
    <name evidence="2" type="ORF">K7B10_36915</name>
</gene>
<comment type="caution">
    <text evidence="2">The sequence shown here is derived from an EMBL/GenBank/DDBJ whole genome shotgun (WGS) entry which is preliminary data.</text>
</comment>
<proteinExistence type="predicted"/>
<evidence type="ECO:0000256" key="1">
    <source>
        <dbReference type="SAM" id="Phobius"/>
    </source>
</evidence>
<keyword evidence="3" id="KW-1185">Reference proteome</keyword>
<accession>A0ABS8EGL9</accession>
<protein>
    <submittedName>
        <fullName evidence="2">Uncharacterized protein</fullName>
    </submittedName>
</protein>
<sequence length="114" mass="11877">MKATAPSAAHPVPVARGKDRTRLWSGLSAALFVPAVLATVMLLLSSVRVSGCVTYGVQCTRGLPGWLFLWSTGVGIVAFIAALAAPAPQVRRAALATQLLAEVTALLVILSYYA</sequence>
<feature type="transmembrane region" description="Helical" evidence="1">
    <location>
        <begin position="23"/>
        <end position="47"/>
    </location>
</feature>
<dbReference type="RefSeq" id="WP_229343659.1">
    <property type="nucleotide sequence ID" value="NZ_JAINUL010000001.1"/>
</dbReference>
<feature type="transmembrane region" description="Helical" evidence="1">
    <location>
        <begin position="67"/>
        <end position="86"/>
    </location>
</feature>
<dbReference type="Proteomes" id="UP001520654">
    <property type="component" value="Unassembled WGS sequence"/>
</dbReference>
<evidence type="ECO:0000313" key="3">
    <source>
        <dbReference type="Proteomes" id="UP001520654"/>
    </source>
</evidence>
<evidence type="ECO:0000313" key="2">
    <source>
        <dbReference type="EMBL" id="MCC0100266.1"/>
    </source>
</evidence>
<keyword evidence="1" id="KW-0812">Transmembrane</keyword>
<reference evidence="2 3" key="1">
    <citation type="submission" date="2021-08" db="EMBL/GenBank/DDBJ databases">
        <title>Genomic Architecture of Streptomyces flavotricini NGL1 and Streptomyces erythrochromogenes HMS4 With Differential Plant Beneficial attributes and laccase production capabilities.</title>
        <authorList>
            <person name="Salwan R."/>
            <person name="Kaur R."/>
            <person name="Sharma V."/>
        </authorList>
    </citation>
    <scope>NUCLEOTIDE SEQUENCE [LARGE SCALE GENOMIC DNA]</scope>
    <source>
        <strain evidence="2 3">NGL1</strain>
    </source>
</reference>
<keyword evidence="1" id="KW-0472">Membrane</keyword>
<organism evidence="2 3">
    <name type="scientific">Streptomyces flavotricini</name>
    <dbReference type="NCBI Taxonomy" id="66888"/>
    <lineage>
        <taxon>Bacteria</taxon>
        <taxon>Bacillati</taxon>
        <taxon>Actinomycetota</taxon>
        <taxon>Actinomycetes</taxon>
        <taxon>Kitasatosporales</taxon>
        <taxon>Streptomycetaceae</taxon>
        <taxon>Streptomyces</taxon>
    </lineage>
</organism>
<dbReference type="EMBL" id="JAINUL010000001">
    <property type="protein sequence ID" value="MCC0100266.1"/>
    <property type="molecule type" value="Genomic_DNA"/>
</dbReference>